<dbReference type="EMBL" id="FOGL01000024">
    <property type="protein sequence ID" value="SES22061.1"/>
    <property type="molecule type" value="Genomic_DNA"/>
</dbReference>
<organism evidence="10 11">
    <name type="scientific">Gracilibacillus ureilyticus</name>
    <dbReference type="NCBI Taxonomy" id="531814"/>
    <lineage>
        <taxon>Bacteria</taxon>
        <taxon>Bacillati</taxon>
        <taxon>Bacillota</taxon>
        <taxon>Bacilli</taxon>
        <taxon>Bacillales</taxon>
        <taxon>Bacillaceae</taxon>
        <taxon>Gracilibacillus</taxon>
    </lineage>
</organism>
<feature type="transmembrane region" description="Helical" evidence="9">
    <location>
        <begin position="120"/>
        <end position="136"/>
    </location>
</feature>
<dbReference type="InterPro" id="IPR006369">
    <property type="entry name" value="Protohaem_IX_farnesylTrfase"/>
</dbReference>
<evidence type="ECO:0000313" key="10">
    <source>
        <dbReference type="EMBL" id="SES22061.1"/>
    </source>
</evidence>
<name>A0A1H9VKL9_9BACI</name>
<gene>
    <name evidence="9" type="primary">ctaB</name>
    <name evidence="10" type="ORF">SAMN04487944_12446</name>
</gene>
<evidence type="ECO:0000256" key="9">
    <source>
        <dbReference type="HAMAP-Rule" id="MF_00154"/>
    </source>
</evidence>
<proteinExistence type="inferred from homology"/>
<dbReference type="CDD" id="cd13957">
    <property type="entry name" value="PT_UbiA_Cox10"/>
    <property type="match status" value="1"/>
</dbReference>
<dbReference type="HAMAP" id="MF_00154">
    <property type="entry name" value="CyoE_CtaB"/>
    <property type="match status" value="1"/>
</dbReference>
<dbReference type="RefSeq" id="WP_245711743.1">
    <property type="nucleotide sequence ID" value="NZ_FOGL01000024.1"/>
</dbReference>
<dbReference type="EC" id="2.5.1.141" evidence="9"/>
<dbReference type="InterPro" id="IPR000537">
    <property type="entry name" value="UbiA_prenyltransferase"/>
</dbReference>
<comment type="pathway">
    <text evidence="9">Porphyrin-containing compound metabolism; heme O biosynthesis; heme O from protoheme: step 1/1.</text>
</comment>
<feature type="transmembrane region" description="Helical" evidence="9">
    <location>
        <begin position="91"/>
        <end position="114"/>
    </location>
</feature>
<dbReference type="Pfam" id="PF01040">
    <property type="entry name" value="UbiA"/>
    <property type="match status" value="1"/>
</dbReference>
<sequence>MIRIIRFLKDLKYLFKRFVLIANVLPVLFGFLIAWKYYGVSFSDYFVSLLLLITGSGMLVAGALACNNWLEADVDKLMERTKNRPTVTGTMSLRTVLWIGLSLSFIGQLLLLFINFEVAVYGWIGWFTYVVVYTIWTKRRVTWNTHIGSLSGAVTPLMGWAVIDPAIHVIPLSLFLIMFLWQMPHTYAIAIRKYDDYARAGLKMLPVVKGYQTTICRTSIYIALLIFVPLLINDMSPAFYILLSLLNIAWLMIGIKGFRTKDVKKWADQLFISSLIYLVGVYTLYLIFV</sequence>
<evidence type="ECO:0000256" key="4">
    <source>
        <dbReference type="ARBA" id="ARBA00022692"/>
    </source>
</evidence>
<comment type="subunit">
    <text evidence="9">Interacts with CtaA.</text>
</comment>
<feature type="transmembrane region" description="Helical" evidence="9">
    <location>
        <begin position="270"/>
        <end position="288"/>
    </location>
</feature>
<evidence type="ECO:0000256" key="8">
    <source>
        <dbReference type="ARBA" id="ARBA00047690"/>
    </source>
</evidence>
<evidence type="ECO:0000256" key="7">
    <source>
        <dbReference type="ARBA" id="ARBA00023136"/>
    </source>
</evidence>
<dbReference type="GO" id="GO:0005886">
    <property type="term" value="C:plasma membrane"/>
    <property type="evidence" value="ECO:0007669"/>
    <property type="project" value="UniProtKB-SubCell"/>
</dbReference>
<feature type="transmembrane region" description="Helical" evidence="9">
    <location>
        <begin position="45"/>
        <end position="70"/>
    </location>
</feature>
<comment type="miscellaneous">
    <text evidence="9">Carbon 2 of the heme B porphyrin ring is defined according to the Fischer nomenclature.</text>
</comment>
<comment type="function">
    <text evidence="9">Converts heme B (protoheme IX) to heme O by substitution of the vinyl group on carbon 2 of heme B porphyrin ring with a hydroxyethyl farnesyl side group.</text>
</comment>
<keyword evidence="11" id="KW-1185">Reference proteome</keyword>
<evidence type="ECO:0000256" key="3">
    <source>
        <dbReference type="ARBA" id="ARBA00022679"/>
    </source>
</evidence>
<feature type="transmembrane region" description="Helical" evidence="9">
    <location>
        <begin position="238"/>
        <end position="258"/>
    </location>
</feature>
<feature type="transmembrane region" description="Helical" evidence="9">
    <location>
        <begin position="20"/>
        <end position="39"/>
    </location>
</feature>
<evidence type="ECO:0000256" key="1">
    <source>
        <dbReference type="ARBA" id="ARBA00004141"/>
    </source>
</evidence>
<comment type="catalytic activity">
    <reaction evidence="8 9">
        <text>heme b + (2E,6E)-farnesyl diphosphate + H2O = Fe(II)-heme o + diphosphate</text>
        <dbReference type="Rhea" id="RHEA:28070"/>
        <dbReference type="ChEBI" id="CHEBI:15377"/>
        <dbReference type="ChEBI" id="CHEBI:33019"/>
        <dbReference type="ChEBI" id="CHEBI:60344"/>
        <dbReference type="ChEBI" id="CHEBI:60530"/>
        <dbReference type="ChEBI" id="CHEBI:175763"/>
        <dbReference type="EC" id="2.5.1.141"/>
    </reaction>
</comment>
<dbReference type="Proteomes" id="UP000199687">
    <property type="component" value="Unassembled WGS sequence"/>
</dbReference>
<feature type="transmembrane region" description="Helical" evidence="9">
    <location>
        <begin position="169"/>
        <end position="190"/>
    </location>
</feature>
<accession>A0A1H9VKL9</accession>
<evidence type="ECO:0000256" key="5">
    <source>
        <dbReference type="ARBA" id="ARBA00022989"/>
    </source>
</evidence>
<comment type="similarity">
    <text evidence="9">Belongs to the UbiA prenyltransferase family. Protoheme IX farnesyltransferase subfamily.</text>
</comment>
<dbReference type="NCBIfam" id="TIGR01473">
    <property type="entry name" value="cyoE_ctaB"/>
    <property type="match status" value="1"/>
</dbReference>
<evidence type="ECO:0000313" key="11">
    <source>
        <dbReference type="Proteomes" id="UP000199687"/>
    </source>
</evidence>
<comment type="subcellular location">
    <subcellularLocation>
        <location evidence="9">Cell membrane</location>
        <topology evidence="9">Multi-pass membrane protein</topology>
    </subcellularLocation>
    <subcellularLocation>
        <location evidence="1">Membrane</location>
        <topology evidence="1">Multi-pass membrane protein</topology>
    </subcellularLocation>
</comment>
<dbReference type="Gene3D" id="1.10.357.140">
    <property type="entry name" value="UbiA prenyltransferase"/>
    <property type="match status" value="1"/>
</dbReference>
<feature type="transmembrane region" description="Helical" evidence="9">
    <location>
        <begin position="143"/>
        <end position="163"/>
    </location>
</feature>
<keyword evidence="6 9" id="KW-0350">Heme biosynthesis</keyword>
<dbReference type="STRING" id="531814.SAMN04487944_12446"/>
<dbReference type="PANTHER" id="PTHR43448:SF2">
    <property type="entry name" value="PROTOHEME IX FARNESYLTRANSFERASE, MITOCHONDRIAL"/>
    <property type="match status" value="1"/>
</dbReference>
<keyword evidence="5 9" id="KW-1133">Transmembrane helix</keyword>
<protein>
    <recommendedName>
        <fullName evidence="9">Protoheme IX farnesyltransferase</fullName>
        <ecNumber evidence="9">2.5.1.141</ecNumber>
    </recommendedName>
    <alternativeName>
        <fullName evidence="9">Heme B farnesyltransferase</fullName>
    </alternativeName>
    <alternativeName>
        <fullName evidence="9">Heme O synthase</fullName>
    </alternativeName>
</protein>
<dbReference type="UniPathway" id="UPA00834">
    <property type="reaction ID" value="UER00712"/>
</dbReference>
<keyword evidence="2 9" id="KW-1003">Cell membrane</keyword>
<dbReference type="PANTHER" id="PTHR43448">
    <property type="entry name" value="PROTOHEME IX FARNESYLTRANSFERASE, MITOCHONDRIAL"/>
    <property type="match status" value="1"/>
</dbReference>
<keyword evidence="3 9" id="KW-0808">Transferase</keyword>
<evidence type="ECO:0000256" key="2">
    <source>
        <dbReference type="ARBA" id="ARBA00022475"/>
    </source>
</evidence>
<feature type="transmembrane region" description="Helical" evidence="9">
    <location>
        <begin position="211"/>
        <end position="232"/>
    </location>
</feature>
<evidence type="ECO:0000256" key="6">
    <source>
        <dbReference type="ARBA" id="ARBA00023133"/>
    </source>
</evidence>
<dbReference type="InterPro" id="IPR044878">
    <property type="entry name" value="UbiA_sf"/>
</dbReference>
<dbReference type="GO" id="GO:0008495">
    <property type="term" value="F:protoheme IX farnesyltransferase activity"/>
    <property type="evidence" value="ECO:0007669"/>
    <property type="project" value="UniProtKB-UniRule"/>
</dbReference>
<keyword evidence="4 9" id="KW-0812">Transmembrane</keyword>
<dbReference type="AlphaFoldDB" id="A0A1H9VKL9"/>
<dbReference type="GO" id="GO:0048034">
    <property type="term" value="P:heme O biosynthetic process"/>
    <property type="evidence" value="ECO:0007669"/>
    <property type="project" value="UniProtKB-UniRule"/>
</dbReference>
<reference evidence="10 11" key="1">
    <citation type="submission" date="2016-10" db="EMBL/GenBank/DDBJ databases">
        <authorList>
            <person name="de Groot N.N."/>
        </authorList>
    </citation>
    <scope>NUCLEOTIDE SEQUENCE [LARGE SCALE GENOMIC DNA]</scope>
    <source>
        <strain evidence="10 11">CGMCC 1.7727</strain>
    </source>
</reference>
<keyword evidence="7 9" id="KW-0472">Membrane</keyword>